<dbReference type="STRING" id="412690.SAMN04489834_0387"/>
<organism evidence="1 2">
    <name type="scientific">Microterricola viridarii</name>
    <dbReference type="NCBI Taxonomy" id="412690"/>
    <lineage>
        <taxon>Bacteria</taxon>
        <taxon>Bacillati</taxon>
        <taxon>Actinomycetota</taxon>
        <taxon>Actinomycetes</taxon>
        <taxon>Micrococcales</taxon>
        <taxon>Microbacteriaceae</taxon>
        <taxon>Microterricola</taxon>
    </lineage>
</organism>
<dbReference type="Pfam" id="PF12876">
    <property type="entry name" value="Cellulase-like"/>
    <property type="match status" value="2"/>
</dbReference>
<sequence>MTHVIPSHLPERLAITLWDFSWYTRAGAAEPFEDIDRAFAEAAERGYNTVRICAAPMLLFGGLDVPTTVRIGGLGPAPAGGYYGQRTRWYDVVGGYEIDVLARLLELFAAARRHGFVVILASWEYQQSASFAADPAWWRAIDAIPVGERLPRLAAAADAMLRFLDDHDFADLIAFTELHNEIDFSLVGGLDAAALEAIQAVRDAHPGQLVTASWGKPPHLDMAQIPAGIDVAQFHIYSYGVLDALQSLIDLRAHGSDGFPNAMLQSLLLPDAPGFAEYGMPEPWKLEATVITDQMIYGYDWIDTDRWDLWLYENYALHREAMQREIESRLAAVAAWADRAGMPHVIGEGWIGYTPLGGQFEEGPVGRSLAEHGIRTALENGAWGMVLCSNAAPHHPMWADVAWQKRLNAVVLGH</sequence>
<dbReference type="SUPFAM" id="SSF51445">
    <property type="entry name" value="(Trans)glycosidases"/>
    <property type="match status" value="1"/>
</dbReference>
<protein>
    <submittedName>
        <fullName evidence="1">Sugar-binding cellulase-like</fullName>
    </submittedName>
</protein>
<accession>A0A1H1MG38</accession>
<dbReference type="Gene3D" id="3.20.20.80">
    <property type="entry name" value="Glycosidases"/>
    <property type="match status" value="1"/>
</dbReference>
<dbReference type="EMBL" id="LT629742">
    <property type="protein sequence ID" value="SDR85582.1"/>
    <property type="molecule type" value="Genomic_DNA"/>
</dbReference>
<dbReference type="OrthoDB" id="188932at2"/>
<dbReference type="InterPro" id="IPR024778">
    <property type="entry name" value="Put_cellulase"/>
</dbReference>
<proteinExistence type="predicted"/>
<keyword evidence="2" id="KW-1185">Reference proteome</keyword>
<reference evidence="2" key="1">
    <citation type="submission" date="2016-10" db="EMBL/GenBank/DDBJ databases">
        <authorList>
            <person name="Varghese N."/>
            <person name="Submissions S."/>
        </authorList>
    </citation>
    <scope>NUCLEOTIDE SEQUENCE [LARGE SCALE GENOMIC DNA]</scope>
    <source>
        <strain evidence="2">DSM 21772</strain>
    </source>
</reference>
<dbReference type="InterPro" id="IPR017853">
    <property type="entry name" value="GH"/>
</dbReference>
<dbReference type="AlphaFoldDB" id="A0A1H1MG38"/>
<name>A0A1H1MG38_9MICO</name>
<evidence type="ECO:0000313" key="1">
    <source>
        <dbReference type="EMBL" id="SDR85582.1"/>
    </source>
</evidence>
<evidence type="ECO:0000313" key="2">
    <source>
        <dbReference type="Proteomes" id="UP000181956"/>
    </source>
</evidence>
<dbReference type="Proteomes" id="UP000181956">
    <property type="component" value="Chromosome I"/>
</dbReference>
<gene>
    <name evidence="1" type="ORF">SAMN04489834_0387</name>
</gene>
<dbReference type="RefSeq" id="WP_083362539.1">
    <property type="nucleotide sequence ID" value="NZ_LT629742.1"/>
</dbReference>